<reference evidence="2" key="1">
    <citation type="submission" date="2020-05" db="EMBL/GenBank/DDBJ databases">
        <authorList>
            <person name="Chiriac C."/>
            <person name="Salcher M."/>
            <person name="Ghai R."/>
            <person name="Kavagutti S V."/>
        </authorList>
    </citation>
    <scope>NUCLEOTIDE SEQUENCE</scope>
</reference>
<organism evidence="2">
    <name type="scientific">freshwater metagenome</name>
    <dbReference type="NCBI Taxonomy" id="449393"/>
    <lineage>
        <taxon>unclassified sequences</taxon>
        <taxon>metagenomes</taxon>
        <taxon>ecological metagenomes</taxon>
    </lineage>
</organism>
<feature type="region of interest" description="Disordered" evidence="1">
    <location>
        <begin position="98"/>
        <end position="196"/>
    </location>
</feature>
<protein>
    <submittedName>
        <fullName evidence="2">Unannotated protein</fullName>
    </submittedName>
</protein>
<feature type="compositionally biased region" description="Basic and acidic residues" evidence="1">
    <location>
        <begin position="112"/>
        <end position="131"/>
    </location>
</feature>
<sequence length="196" mass="21787">MQGNGRHGASQDLAGAREGAVVDHNGIACVQRGHRDTGAEQCPQRQPEVAPRREHGGQQREHPVELLLDRQRPEVQQRRGIGILSVCVSAEQLPPVGHLRHGGNRLMRGRHREPTHGTPEHNDAGDREQRCRQQAADTPNIELADREPTGAIALAQHGRGDQIARQGEEQRHTDETAGQHRWPEVEDHHNRHGETA</sequence>
<name>A0A6J7EAW9_9ZZZZ</name>
<gene>
    <name evidence="2" type="ORF">UFOPK3376_01424</name>
</gene>
<evidence type="ECO:0000256" key="1">
    <source>
        <dbReference type="SAM" id="MobiDB-lite"/>
    </source>
</evidence>
<feature type="compositionally biased region" description="Basic residues" evidence="1">
    <location>
        <begin position="98"/>
        <end position="111"/>
    </location>
</feature>
<accession>A0A6J7EAW9</accession>
<evidence type="ECO:0000313" key="2">
    <source>
        <dbReference type="EMBL" id="CAB4880066.1"/>
    </source>
</evidence>
<proteinExistence type="predicted"/>
<dbReference type="EMBL" id="CAFBLP010000032">
    <property type="protein sequence ID" value="CAB4880066.1"/>
    <property type="molecule type" value="Genomic_DNA"/>
</dbReference>
<feature type="compositionally biased region" description="Basic and acidic residues" evidence="1">
    <location>
        <begin position="50"/>
        <end position="66"/>
    </location>
</feature>
<feature type="compositionally biased region" description="Basic and acidic residues" evidence="1">
    <location>
        <begin position="158"/>
        <end position="196"/>
    </location>
</feature>
<feature type="region of interest" description="Disordered" evidence="1">
    <location>
        <begin position="29"/>
        <end position="66"/>
    </location>
</feature>
<dbReference type="AlphaFoldDB" id="A0A6J7EAW9"/>